<keyword evidence="1" id="KW-0479">Metal-binding</keyword>
<evidence type="ECO:0000313" key="4">
    <source>
        <dbReference type="EMBL" id="GFT62579.1"/>
    </source>
</evidence>
<accession>A0A8X6PEM0</accession>
<sequence>MSSDKYITPQKKKEKSRKEDNNFKRKDCYTCGGYQHLSRECPDKRKRNGRNFNKNPYSIKNNPINKEAIMTNVDSSYLQA</sequence>
<keyword evidence="1" id="KW-0862">Zinc</keyword>
<dbReference type="InterPro" id="IPR001878">
    <property type="entry name" value="Znf_CCHC"/>
</dbReference>
<comment type="caution">
    <text evidence="4">The sequence shown here is derived from an EMBL/GenBank/DDBJ whole genome shotgun (WGS) entry which is preliminary data.</text>
</comment>
<dbReference type="PROSITE" id="PS50158">
    <property type="entry name" value="ZF_CCHC"/>
    <property type="match status" value="1"/>
</dbReference>
<dbReference type="Pfam" id="PF00098">
    <property type="entry name" value="zf-CCHC"/>
    <property type="match status" value="1"/>
</dbReference>
<evidence type="ECO:0000256" key="2">
    <source>
        <dbReference type="SAM" id="MobiDB-lite"/>
    </source>
</evidence>
<protein>
    <recommendedName>
        <fullName evidence="3">CCHC-type domain-containing protein</fullName>
    </recommendedName>
</protein>
<dbReference type="Proteomes" id="UP000887013">
    <property type="component" value="Unassembled WGS sequence"/>
</dbReference>
<keyword evidence="5" id="KW-1185">Reference proteome</keyword>
<dbReference type="Gene3D" id="4.10.60.10">
    <property type="entry name" value="Zinc finger, CCHC-type"/>
    <property type="match status" value="1"/>
</dbReference>
<dbReference type="SUPFAM" id="SSF57756">
    <property type="entry name" value="Retrovirus zinc finger-like domains"/>
    <property type="match status" value="1"/>
</dbReference>
<evidence type="ECO:0000313" key="5">
    <source>
        <dbReference type="Proteomes" id="UP000887013"/>
    </source>
</evidence>
<name>A0A8X6PEM0_NEPPI</name>
<dbReference type="GO" id="GO:0008270">
    <property type="term" value="F:zinc ion binding"/>
    <property type="evidence" value="ECO:0007669"/>
    <property type="project" value="UniProtKB-KW"/>
</dbReference>
<keyword evidence="1" id="KW-0863">Zinc-finger</keyword>
<gene>
    <name evidence="4" type="ORF">NPIL_461551</name>
</gene>
<feature type="region of interest" description="Disordered" evidence="2">
    <location>
        <begin position="1"/>
        <end position="20"/>
    </location>
</feature>
<organism evidence="4 5">
    <name type="scientific">Nephila pilipes</name>
    <name type="common">Giant wood spider</name>
    <name type="synonym">Nephila maculata</name>
    <dbReference type="NCBI Taxonomy" id="299642"/>
    <lineage>
        <taxon>Eukaryota</taxon>
        <taxon>Metazoa</taxon>
        <taxon>Ecdysozoa</taxon>
        <taxon>Arthropoda</taxon>
        <taxon>Chelicerata</taxon>
        <taxon>Arachnida</taxon>
        <taxon>Araneae</taxon>
        <taxon>Araneomorphae</taxon>
        <taxon>Entelegynae</taxon>
        <taxon>Araneoidea</taxon>
        <taxon>Nephilidae</taxon>
        <taxon>Nephila</taxon>
    </lineage>
</organism>
<evidence type="ECO:0000259" key="3">
    <source>
        <dbReference type="PROSITE" id="PS50158"/>
    </source>
</evidence>
<dbReference type="GO" id="GO:0003676">
    <property type="term" value="F:nucleic acid binding"/>
    <property type="evidence" value="ECO:0007669"/>
    <property type="project" value="InterPro"/>
</dbReference>
<dbReference type="EMBL" id="BMAW01114636">
    <property type="protein sequence ID" value="GFT62579.1"/>
    <property type="molecule type" value="Genomic_DNA"/>
</dbReference>
<evidence type="ECO:0000256" key="1">
    <source>
        <dbReference type="PROSITE-ProRule" id="PRU00047"/>
    </source>
</evidence>
<dbReference type="AlphaFoldDB" id="A0A8X6PEM0"/>
<feature type="domain" description="CCHC-type" evidence="3">
    <location>
        <begin position="28"/>
        <end position="43"/>
    </location>
</feature>
<reference evidence="4" key="1">
    <citation type="submission" date="2020-08" db="EMBL/GenBank/DDBJ databases">
        <title>Multicomponent nature underlies the extraordinary mechanical properties of spider dragline silk.</title>
        <authorList>
            <person name="Kono N."/>
            <person name="Nakamura H."/>
            <person name="Mori M."/>
            <person name="Yoshida Y."/>
            <person name="Ohtoshi R."/>
            <person name="Malay A.D."/>
            <person name="Moran D.A.P."/>
            <person name="Tomita M."/>
            <person name="Numata K."/>
            <person name="Arakawa K."/>
        </authorList>
    </citation>
    <scope>NUCLEOTIDE SEQUENCE</scope>
</reference>
<proteinExistence type="predicted"/>
<dbReference type="InterPro" id="IPR036875">
    <property type="entry name" value="Znf_CCHC_sf"/>
</dbReference>